<reference evidence="6" key="1">
    <citation type="submission" date="2013-01" db="EMBL/GenBank/DDBJ databases">
        <title>Draft Genome Sequence of a Mulberry Tree, Morus notabilis C.K. Schneid.</title>
        <authorList>
            <person name="He N."/>
            <person name="Zhao S."/>
        </authorList>
    </citation>
    <scope>NUCLEOTIDE SEQUENCE</scope>
</reference>
<feature type="transmembrane region" description="Helical" evidence="4">
    <location>
        <begin position="72"/>
        <end position="91"/>
    </location>
</feature>
<evidence type="ECO:0000313" key="6">
    <source>
        <dbReference type="Proteomes" id="UP000030645"/>
    </source>
</evidence>
<keyword evidence="1 4" id="KW-0812">Transmembrane</keyword>
<evidence type="ECO:0000256" key="3">
    <source>
        <dbReference type="ARBA" id="ARBA00023136"/>
    </source>
</evidence>
<dbReference type="GO" id="GO:0022857">
    <property type="term" value="F:transmembrane transporter activity"/>
    <property type="evidence" value="ECO:0007669"/>
    <property type="project" value="InterPro"/>
</dbReference>
<sequence length="145" mass="16192">MFSLQGIVCSGFAYYVQGMAIKEKGPVFVTAFLPLTLVIVAILISFILSEMMYLGMCASITFHSMQSFERRLHFPMVIGAILIVVGLYMVLCGKSKDHLLSESSNQVLETRNEHYLTVLSEDKKISSQEFVAIDGTRGRTRNESV</sequence>
<accession>W9RQR2</accession>
<keyword evidence="6" id="KW-1185">Reference proteome</keyword>
<evidence type="ECO:0000313" key="5">
    <source>
        <dbReference type="EMBL" id="EXB65303.1"/>
    </source>
</evidence>
<dbReference type="AlphaFoldDB" id="W9RQR2"/>
<proteinExistence type="predicted"/>
<evidence type="ECO:0000256" key="1">
    <source>
        <dbReference type="ARBA" id="ARBA00022692"/>
    </source>
</evidence>
<dbReference type="InterPro" id="IPR030184">
    <property type="entry name" value="WAT1-related"/>
</dbReference>
<dbReference type="STRING" id="981085.W9RQR2"/>
<protein>
    <recommendedName>
        <fullName evidence="7">WAT1-related protein</fullName>
    </recommendedName>
</protein>
<evidence type="ECO:0008006" key="7">
    <source>
        <dbReference type="Google" id="ProtNLM"/>
    </source>
</evidence>
<keyword evidence="2 4" id="KW-1133">Transmembrane helix</keyword>
<feature type="transmembrane region" description="Helical" evidence="4">
    <location>
        <begin position="28"/>
        <end position="51"/>
    </location>
</feature>
<organism evidence="5 6">
    <name type="scientific">Morus notabilis</name>
    <dbReference type="NCBI Taxonomy" id="981085"/>
    <lineage>
        <taxon>Eukaryota</taxon>
        <taxon>Viridiplantae</taxon>
        <taxon>Streptophyta</taxon>
        <taxon>Embryophyta</taxon>
        <taxon>Tracheophyta</taxon>
        <taxon>Spermatophyta</taxon>
        <taxon>Magnoliopsida</taxon>
        <taxon>eudicotyledons</taxon>
        <taxon>Gunneridae</taxon>
        <taxon>Pentapetalae</taxon>
        <taxon>rosids</taxon>
        <taxon>fabids</taxon>
        <taxon>Rosales</taxon>
        <taxon>Moraceae</taxon>
        <taxon>Moreae</taxon>
        <taxon>Morus</taxon>
    </lineage>
</organism>
<keyword evidence="3 4" id="KW-0472">Membrane</keyword>
<dbReference type="GO" id="GO:0016020">
    <property type="term" value="C:membrane"/>
    <property type="evidence" value="ECO:0007669"/>
    <property type="project" value="InterPro"/>
</dbReference>
<name>W9RQR2_9ROSA</name>
<dbReference type="PANTHER" id="PTHR31218">
    <property type="entry name" value="WAT1-RELATED PROTEIN"/>
    <property type="match status" value="1"/>
</dbReference>
<dbReference type="Proteomes" id="UP000030645">
    <property type="component" value="Unassembled WGS sequence"/>
</dbReference>
<evidence type="ECO:0000256" key="4">
    <source>
        <dbReference type="SAM" id="Phobius"/>
    </source>
</evidence>
<evidence type="ECO:0000256" key="2">
    <source>
        <dbReference type="ARBA" id="ARBA00022989"/>
    </source>
</evidence>
<dbReference type="EMBL" id="KE344510">
    <property type="protein sequence ID" value="EXB65303.1"/>
    <property type="molecule type" value="Genomic_DNA"/>
</dbReference>
<gene>
    <name evidence="5" type="ORF">L484_025382</name>
</gene>